<dbReference type="EMBL" id="CAJHJT010000034">
    <property type="protein sequence ID" value="CAD7002908.1"/>
    <property type="molecule type" value="Genomic_DNA"/>
</dbReference>
<feature type="region of interest" description="Disordered" evidence="1">
    <location>
        <begin position="1"/>
        <end position="23"/>
    </location>
</feature>
<dbReference type="Proteomes" id="UP000606786">
    <property type="component" value="Unassembled WGS sequence"/>
</dbReference>
<feature type="compositionally biased region" description="Low complexity" evidence="1">
    <location>
        <begin position="87"/>
        <end position="102"/>
    </location>
</feature>
<name>A0A811UX57_CERCA</name>
<reference evidence="2" key="1">
    <citation type="submission" date="2020-11" db="EMBL/GenBank/DDBJ databases">
        <authorList>
            <person name="Whitehead M."/>
        </authorList>
    </citation>
    <scope>NUCLEOTIDE SEQUENCE</scope>
    <source>
        <strain evidence="2">EGII</strain>
    </source>
</reference>
<sequence>MDSLKIPKGGSSNAAGGGGGKPTGSVPITVRFNAGDECIDDIFQSFHNSNNSGSGAGVVGGTGGNGSVGGGGGGGGGGGPNAGGGDSLSSSPSQHHQLQAQQNADDVNARNNFLQGNFFNRKRYLLHKLILLVNLDT</sequence>
<evidence type="ECO:0000313" key="2">
    <source>
        <dbReference type="EMBL" id="CAD7002908.1"/>
    </source>
</evidence>
<evidence type="ECO:0000256" key="1">
    <source>
        <dbReference type="SAM" id="MobiDB-lite"/>
    </source>
</evidence>
<proteinExistence type="predicted"/>
<organism evidence="2 3">
    <name type="scientific">Ceratitis capitata</name>
    <name type="common">Mediterranean fruit fly</name>
    <name type="synonym">Tephritis capitata</name>
    <dbReference type="NCBI Taxonomy" id="7213"/>
    <lineage>
        <taxon>Eukaryota</taxon>
        <taxon>Metazoa</taxon>
        <taxon>Ecdysozoa</taxon>
        <taxon>Arthropoda</taxon>
        <taxon>Hexapoda</taxon>
        <taxon>Insecta</taxon>
        <taxon>Pterygota</taxon>
        <taxon>Neoptera</taxon>
        <taxon>Endopterygota</taxon>
        <taxon>Diptera</taxon>
        <taxon>Brachycera</taxon>
        <taxon>Muscomorpha</taxon>
        <taxon>Tephritoidea</taxon>
        <taxon>Tephritidae</taxon>
        <taxon>Ceratitis</taxon>
        <taxon>Ceratitis</taxon>
    </lineage>
</organism>
<gene>
    <name evidence="2" type="ORF">CCAP1982_LOCUS11377</name>
</gene>
<dbReference type="AlphaFoldDB" id="A0A811UX57"/>
<feature type="region of interest" description="Disordered" evidence="1">
    <location>
        <begin position="50"/>
        <end position="107"/>
    </location>
</feature>
<evidence type="ECO:0000313" key="3">
    <source>
        <dbReference type="Proteomes" id="UP000606786"/>
    </source>
</evidence>
<dbReference type="OrthoDB" id="26740at2759"/>
<comment type="caution">
    <text evidence="2">The sequence shown here is derived from an EMBL/GenBank/DDBJ whole genome shotgun (WGS) entry which is preliminary data.</text>
</comment>
<protein>
    <submittedName>
        <fullName evidence="2">(Mediterranean fruit fly) hypothetical protein</fullName>
    </submittedName>
</protein>
<keyword evidence="3" id="KW-1185">Reference proteome</keyword>
<accession>A0A811UX57</accession>
<feature type="compositionally biased region" description="Gly residues" evidence="1">
    <location>
        <begin position="54"/>
        <end position="86"/>
    </location>
</feature>